<dbReference type="Proteomes" id="UP000237000">
    <property type="component" value="Unassembled WGS sequence"/>
</dbReference>
<dbReference type="PANTHER" id="PTHR27002:SF1050">
    <property type="entry name" value="CYSTEINE-RICH RECEPTOR-LIKE PROTEIN KINASE 5"/>
    <property type="match status" value="1"/>
</dbReference>
<evidence type="ECO:0000313" key="8">
    <source>
        <dbReference type="Proteomes" id="UP000237000"/>
    </source>
</evidence>
<gene>
    <name evidence="7" type="ORF">TorRG33x02_159750</name>
</gene>
<dbReference type="EMBL" id="JXTC01000108">
    <property type="protein sequence ID" value="PON88146.1"/>
    <property type="molecule type" value="Genomic_DNA"/>
</dbReference>
<evidence type="ECO:0000256" key="2">
    <source>
        <dbReference type="ARBA" id="ARBA00022679"/>
    </source>
</evidence>
<dbReference type="STRING" id="63057.A0A2P5ERJ1"/>
<dbReference type="SUPFAM" id="SSF56112">
    <property type="entry name" value="Protein kinase-like (PK-like)"/>
    <property type="match status" value="1"/>
</dbReference>
<dbReference type="InterPro" id="IPR011009">
    <property type="entry name" value="Kinase-like_dom_sf"/>
</dbReference>
<keyword evidence="7" id="KW-0430">Lectin</keyword>
<dbReference type="PANTHER" id="PTHR27002">
    <property type="entry name" value="RECEPTOR-LIKE SERINE/THREONINE-PROTEIN KINASE SD1-8"/>
    <property type="match status" value="1"/>
</dbReference>
<dbReference type="GO" id="GO:0004674">
    <property type="term" value="F:protein serine/threonine kinase activity"/>
    <property type="evidence" value="ECO:0007669"/>
    <property type="project" value="UniProtKB-KW"/>
</dbReference>
<dbReference type="InParanoid" id="A0A2P5ERJ1"/>
<evidence type="ECO:0000256" key="1">
    <source>
        <dbReference type="ARBA" id="ARBA00022527"/>
    </source>
</evidence>
<keyword evidence="4" id="KW-0418">Kinase</keyword>
<dbReference type="OrthoDB" id="1731161at2759"/>
<sequence length="104" mass="11556">MLCAGGGKGLIIRIIAIVVPIGVILAVFFVGFGFLCRKVKKYLSIRQDNVRDEISNRDNLQFALEEIETATDNFSDNNKIGVGGFGEVYKRLNIQPLFIGTEYN</sequence>
<dbReference type="GO" id="GO:0005524">
    <property type="term" value="F:ATP binding"/>
    <property type="evidence" value="ECO:0007669"/>
    <property type="project" value="UniProtKB-KW"/>
</dbReference>
<keyword evidence="5" id="KW-0067">ATP-binding</keyword>
<evidence type="ECO:0000256" key="5">
    <source>
        <dbReference type="ARBA" id="ARBA00022840"/>
    </source>
</evidence>
<dbReference type="Gene3D" id="3.30.200.20">
    <property type="entry name" value="Phosphorylase Kinase, domain 1"/>
    <property type="match status" value="1"/>
</dbReference>
<protein>
    <submittedName>
        <fullName evidence="7">Concanavalin A-like lectin/glucanase domain containing protein</fullName>
    </submittedName>
</protein>
<keyword evidence="8" id="KW-1185">Reference proteome</keyword>
<name>A0A2P5ERJ1_TREOI</name>
<reference evidence="8" key="1">
    <citation type="submission" date="2016-06" db="EMBL/GenBank/DDBJ databases">
        <title>Parallel loss of symbiosis genes in relatives of nitrogen-fixing non-legume Parasponia.</title>
        <authorList>
            <person name="Van Velzen R."/>
            <person name="Holmer R."/>
            <person name="Bu F."/>
            <person name="Rutten L."/>
            <person name="Van Zeijl A."/>
            <person name="Liu W."/>
            <person name="Santuari L."/>
            <person name="Cao Q."/>
            <person name="Sharma T."/>
            <person name="Shen D."/>
            <person name="Roswanjaya Y."/>
            <person name="Wardhani T."/>
            <person name="Kalhor M.S."/>
            <person name="Jansen J."/>
            <person name="Van den Hoogen J."/>
            <person name="Gungor B."/>
            <person name="Hartog M."/>
            <person name="Hontelez J."/>
            <person name="Verver J."/>
            <person name="Yang W.-C."/>
            <person name="Schijlen E."/>
            <person name="Repin R."/>
            <person name="Schilthuizen M."/>
            <person name="Schranz E."/>
            <person name="Heidstra R."/>
            <person name="Miyata K."/>
            <person name="Fedorova E."/>
            <person name="Kohlen W."/>
            <person name="Bisseling T."/>
            <person name="Smit S."/>
            <person name="Geurts R."/>
        </authorList>
    </citation>
    <scope>NUCLEOTIDE SEQUENCE [LARGE SCALE GENOMIC DNA]</scope>
    <source>
        <strain evidence="8">cv. RG33-2</strain>
    </source>
</reference>
<dbReference type="GO" id="GO:0030246">
    <property type="term" value="F:carbohydrate binding"/>
    <property type="evidence" value="ECO:0007669"/>
    <property type="project" value="UniProtKB-KW"/>
</dbReference>
<keyword evidence="6" id="KW-0472">Membrane</keyword>
<keyword evidence="3" id="KW-0547">Nucleotide-binding</keyword>
<evidence type="ECO:0000256" key="3">
    <source>
        <dbReference type="ARBA" id="ARBA00022741"/>
    </source>
</evidence>
<evidence type="ECO:0000256" key="6">
    <source>
        <dbReference type="SAM" id="Phobius"/>
    </source>
</evidence>
<accession>A0A2P5ERJ1</accession>
<comment type="caution">
    <text evidence="7">The sequence shown here is derived from an EMBL/GenBank/DDBJ whole genome shotgun (WGS) entry which is preliminary data.</text>
</comment>
<evidence type="ECO:0000256" key="4">
    <source>
        <dbReference type="ARBA" id="ARBA00022777"/>
    </source>
</evidence>
<keyword evidence="1" id="KW-0723">Serine/threonine-protein kinase</keyword>
<feature type="transmembrane region" description="Helical" evidence="6">
    <location>
        <begin position="12"/>
        <end position="36"/>
    </location>
</feature>
<dbReference type="GO" id="GO:0042742">
    <property type="term" value="P:defense response to bacterium"/>
    <property type="evidence" value="ECO:0007669"/>
    <property type="project" value="TreeGrafter"/>
</dbReference>
<organism evidence="7 8">
    <name type="scientific">Trema orientale</name>
    <name type="common">Charcoal tree</name>
    <name type="synonym">Celtis orientalis</name>
    <dbReference type="NCBI Taxonomy" id="63057"/>
    <lineage>
        <taxon>Eukaryota</taxon>
        <taxon>Viridiplantae</taxon>
        <taxon>Streptophyta</taxon>
        <taxon>Embryophyta</taxon>
        <taxon>Tracheophyta</taxon>
        <taxon>Spermatophyta</taxon>
        <taxon>Magnoliopsida</taxon>
        <taxon>eudicotyledons</taxon>
        <taxon>Gunneridae</taxon>
        <taxon>Pentapetalae</taxon>
        <taxon>rosids</taxon>
        <taxon>fabids</taxon>
        <taxon>Rosales</taxon>
        <taxon>Cannabaceae</taxon>
        <taxon>Trema</taxon>
    </lineage>
</organism>
<keyword evidence="6" id="KW-1133">Transmembrane helix</keyword>
<dbReference type="AlphaFoldDB" id="A0A2P5ERJ1"/>
<dbReference type="GO" id="GO:0005886">
    <property type="term" value="C:plasma membrane"/>
    <property type="evidence" value="ECO:0007669"/>
    <property type="project" value="TreeGrafter"/>
</dbReference>
<evidence type="ECO:0000313" key="7">
    <source>
        <dbReference type="EMBL" id="PON88146.1"/>
    </source>
</evidence>
<keyword evidence="6" id="KW-0812">Transmembrane</keyword>
<proteinExistence type="predicted"/>
<keyword evidence="2" id="KW-0808">Transferase</keyword>